<keyword evidence="1" id="KW-0808">Transferase</keyword>
<accession>E4PS04</accession>
<dbReference type="InterPro" id="IPR029055">
    <property type="entry name" value="Ntn_hydrolases_N"/>
</dbReference>
<dbReference type="PANTHER" id="PTHR10937">
    <property type="entry name" value="GLUCOSAMINE--FRUCTOSE-6-PHOSPHATE AMINOTRANSFERASE, ISOMERIZING"/>
    <property type="match status" value="1"/>
</dbReference>
<evidence type="ECO:0000313" key="1">
    <source>
        <dbReference type="EMBL" id="ADQ00039.1"/>
    </source>
</evidence>
<keyword evidence="1" id="KW-0032">Aminotransferase</keyword>
<name>E4PS04_MARAH</name>
<dbReference type="AlphaFoldDB" id="E4PS04"/>
<proteinExistence type="predicted"/>
<evidence type="ECO:0000313" key="2">
    <source>
        <dbReference type="Proteomes" id="UP000007077"/>
    </source>
</evidence>
<organism evidence="1 2">
    <name type="scientific">Marinobacter adhaerens (strain DSM 23420 / HP15)</name>
    <dbReference type="NCBI Taxonomy" id="225937"/>
    <lineage>
        <taxon>Bacteria</taxon>
        <taxon>Pseudomonadati</taxon>
        <taxon>Pseudomonadota</taxon>
        <taxon>Gammaproteobacteria</taxon>
        <taxon>Pseudomonadales</taxon>
        <taxon>Marinobacteraceae</taxon>
        <taxon>Marinobacter</taxon>
    </lineage>
</organism>
<dbReference type="Proteomes" id="UP000007077">
    <property type="component" value="Plasmid pHP-187"/>
</dbReference>
<dbReference type="EMBL" id="CP001980">
    <property type="protein sequence ID" value="ADQ00039.1"/>
    <property type="molecule type" value="Genomic_DNA"/>
</dbReference>
<dbReference type="GO" id="GO:0008483">
    <property type="term" value="F:transaminase activity"/>
    <property type="evidence" value="ECO:0007669"/>
    <property type="project" value="UniProtKB-KW"/>
</dbReference>
<dbReference type="PATRIC" id="fig|225937.3.peg.4273"/>
<keyword evidence="1" id="KW-0614">Plasmid</keyword>
<protein>
    <submittedName>
        <fullName evidence="1">Glucosamine--fructose-6-phosphate aminotransferase, isomerizing-like protein</fullName>
    </submittedName>
</protein>
<dbReference type="Gene3D" id="3.60.20.10">
    <property type="entry name" value="Glutamine Phosphoribosylpyrophosphate, subunit 1, domain 1"/>
    <property type="match status" value="1"/>
</dbReference>
<gene>
    <name evidence="1" type="ordered locus">HP15_p187g42</name>
</gene>
<sequence>MECHWDEAATAVIIGNMSAPSSSRLRLECLGHTFRSNSSAELTCALLGHYCKRHESVKTAIDAMLAELSGKFALIVLHEREPGTLYCLHHGEPLAIGIGIGEHGVSARAESLLQITDRFVWLEEDDTARVRADAFQVWDGSGEEVKRDIVNYVPSLGRSNSNGSHSPCL</sequence>
<geneLocation type="plasmid" evidence="1 2">
    <name>pHP-187</name>
</geneLocation>
<reference evidence="1 2" key="1">
    <citation type="journal article" date="2010" name="Stand. Genomic Sci.">
        <title>Complete genome sequence of Marinobacter adhaerens type strain (HP15), a diatom-interacting marine microorganism.</title>
        <authorList>
            <person name="Gardes A."/>
            <person name="Kaeppel E."/>
            <person name="Shehzad A."/>
            <person name="Seebah S."/>
            <person name="Teeling H."/>
            <person name="Yarza P."/>
            <person name="Glockner F.O."/>
            <person name="Grossart H.P."/>
            <person name="Ullrich M.S."/>
        </authorList>
    </citation>
    <scope>NUCLEOTIDE SEQUENCE [LARGE SCALE GENOMIC DNA]</scope>
    <source>
        <strain evidence="2">DSM 23420 / HP15</strain>
        <plasmid evidence="2">Plasmid pHP-187</plasmid>
    </source>
</reference>
<dbReference type="SUPFAM" id="SSF56235">
    <property type="entry name" value="N-terminal nucleophile aminohydrolases (Ntn hydrolases)"/>
    <property type="match status" value="1"/>
</dbReference>
<dbReference type="KEGG" id="mad:HP15_p187g42"/>
<dbReference type="HOGENOM" id="CLU_1576614_0_0_6"/>
<reference evidence="2" key="2">
    <citation type="submission" date="2010-02" db="EMBL/GenBank/DDBJ databases">
        <title>Complete genome sequence of Marinobacter adhaerens type strain (HP15).</title>
        <authorList>
            <person name="Gaerdes A.A.M."/>
            <person name="Kaeppel E."/>
            <person name="Shezad A."/>
            <person name="Seebah S."/>
            <person name="Teeling H."/>
            <person name="Yarza P."/>
            <person name="Gloeckner F.O."/>
            <person name="Ullrich M.S."/>
        </authorList>
    </citation>
    <scope>NUCLEOTIDE SEQUENCE [LARGE SCALE GENOMIC DNA]</scope>
    <source>
        <strain evidence="2">DSM 23420 / HP15</strain>
        <plasmid evidence="2">Plasmid pHP-187</plasmid>
    </source>
</reference>